<dbReference type="PROSITE" id="PS50887">
    <property type="entry name" value="GGDEF"/>
    <property type="match status" value="1"/>
</dbReference>
<feature type="domain" description="EAL" evidence="3">
    <location>
        <begin position="463"/>
        <end position="709"/>
    </location>
</feature>
<dbReference type="PANTHER" id="PTHR44757:SF2">
    <property type="entry name" value="BIOFILM ARCHITECTURE MAINTENANCE PROTEIN MBAA"/>
    <property type="match status" value="1"/>
</dbReference>
<evidence type="ECO:0000259" key="5">
    <source>
        <dbReference type="PROSITE" id="PS50924"/>
    </source>
</evidence>
<dbReference type="Gene3D" id="3.20.20.450">
    <property type="entry name" value="EAL domain"/>
    <property type="match status" value="1"/>
</dbReference>
<feature type="transmembrane region" description="Helical" evidence="1">
    <location>
        <begin position="201"/>
        <end position="222"/>
    </location>
</feature>
<comment type="caution">
    <text evidence="6">The sequence shown here is derived from an EMBL/GenBank/DDBJ whole genome shotgun (WGS) entry which is preliminary data.</text>
</comment>
<evidence type="ECO:0000256" key="2">
    <source>
        <dbReference type="SAM" id="Coils"/>
    </source>
</evidence>
<dbReference type="PROSITE" id="PS50924">
    <property type="entry name" value="MHYT"/>
    <property type="match status" value="1"/>
</dbReference>
<dbReference type="InterPro" id="IPR005330">
    <property type="entry name" value="MHYT_dom"/>
</dbReference>
<evidence type="ECO:0000313" key="7">
    <source>
        <dbReference type="Proteomes" id="UP000611945"/>
    </source>
</evidence>
<evidence type="ECO:0000313" key="6">
    <source>
        <dbReference type="EMBL" id="MBD7976369.1"/>
    </source>
</evidence>
<feature type="domain" description="MHYT" evidence="5">
    <location>
        <begin position="25"/>
        <end position="221"/>
    </location>
</feature>
<dbReference type="NCBIfam" id="TIGR00254">
    <property type="entry name" value="GGDEF"/>
    <property type="match status" value="1"/>
</dbReference>
<dbReference type="Proteomes" id="UP000611945">
    <property type="component" value="Unassembled WGS sequence"/>
</dbReference>
<keyword evidence="1" id="KW-0472">Membrane</keyword>
<dbReference type="InterPro" id="IPR052155">
    <property type="entry name" value="Biofilm_reg_signaling"/>
</dbReference>
<dbReference type="EMBL" id="JACSQG010000001">
    <property type="protein sequence ID" value="MBD7976369.1"/>
    <property type="molecule type" value="Genomic_DNA"/>
</dbReference>
<feature type="transmembrane region" description="Helical" evidence="1">
    <location>
        <begin position="124"/>
        <end position="143"/>
    </location>
</feature>
<feature type="transmembrane region" description="Helical" evidence="1">
    <location>
        <begin position="163"/>
        <end position="181"/>
    </location>
</feature>
<dbReference type="Pfam" id="PF03707">
    <property type="entry name" value="MHYT"/>
    <property type="match status" value="2"/>
</dbReference>
<dbReference type="InterPro" id="IPR043128">
    <property type="entry name" value="Rev_trsase/Diguanyl_cyclase"/>
</dbReference>
<feature type="transmembrane region" description="Helical" evidence="1">
    <location>
        <begin position="27"/>
        <end position="48"/>
    </location>
</feature>
<evidence type="ECO:0000259" key="4">
    <source>
        <dbReference type="PROSITE" id="PS50887"/>
    </source>
</evidence>
<reference evidence="6 7" key="1">
    <citation type="submission" date="2020-08" db="EMBL/GenBank/DDBJ databases">
        <title>A Genomic Blueprint of the Chicken Gut Microbiome.</title>
        <authorList>
            <person name="Gilroy R."/>
            <person name="Ravi A."/>
            <person name="Getino M."/>
            <person name="Pursley I."/>
            <person name="Horton D.L."/>
            <person name="Alikhan N.-F."/>
            <person name="Baker D."/>
            <person name="Gharbi K."/>
            <person name="Hall N."/>
            <person name="Watson M."/>
            <person name="Adriaenssens E.M."/>
            <person name="Foster-Nyarko E."/>
            <person name="Jarju S."/>
            <person name="Secka A."/>
            <person name="Antonio M."/>
            <person name="Oren A."/>
            <person name="Chaudhuri R."/>
            <person name="La Ragione R.M."/>
            <person name="Hildebrand F."/>
            <person name="Pallen M.J."/>
        </authorList>
    </citation>
    <scope>NUCLEOTIDE SEQUENCE [LARGE SCALE GENOMIC DNA]</scope>
    <source>
        <strain evidence="6 7">Sa2CUA2</strain>
    </source>
</reference>
<dbReference type="Gene3D" id="3.30.70.270">
    <property type="match status" value="1"/>
</dbReference>
<dbReference type="InterPro" id="IPR000160">
    <property type="entry name" value="GGDEF_dom"/>
</dbReference>
<proteinExistence type="predicted"/>
<protein>
    <submittedName>
        <fullName evidence="6">Diguanylate cyclase</fullName>
    </submittedName>
</protein>
<keyword evidence="7" id="KW-1185">Reference proteome</keyword>
<dbReference type="SUPFAM" id="SSF55073">
    <property type="entry name" value="Nucleotide cyclase"/>
    <property type="match status" value="1"/>
</dbReference>
<feature type="domain" description="GGDEF" evidence="4">
    <location>
        <begin position="322"/>
        <end position="454"/>
    </location>
</feature>
<keyword evidence="2" id="KW-0175">Coiled coil</keyword>
<sequence>MDVFSSKLVSSLPPDDQFIVLQTSHDAGLVLLSLLVAIATSFTTLSLIERMAHAFDPLRRAFWATAATLCLTSGIWSMHFVGMHAFQAPVELHHELPLTLVSLVVALAASALTIYTLGPRWLRLSHVGLAALIIGLGISAMHYTGMAAMATPKATAYYHGERVLLSVLLAVAAAIASLLLARHAHRLRYDLGRLIKFLASLLLGGAILAMHYCGMWALVLILPIDASLPTIPPLHDPARGQVIGLAMLLFAALCLGATWVDRTLIQKERALRRANARLRELDQAKDSLQAIAHRDALTDLLNRRGFEEQFACRLDSYSRRDQSLALMFLDLDNFKQINDNLGHAVGDELLKIVAQRLRQVLRDDDVIARFGGDEFCVLIGLPRQRDPVFLAQRIVQDLTQPVRLVGQRVEISTSIGVSLFPRDGSNVGELLEHADMALYEAKEAGRNQAYFFNQELRTRSVDVRHREGELLQALKQDRGLLLHYQPIIDLHSGKVVKLEALLRWEHPQLGLLMAEDFLPLASAALRANLDAWCLRRAHHDLARLGLPQQLTIALDAAIPQLGQNLWLDGLRGILEAQAINPAQVELEVSAANLNKLQVTTLLIQIRALGVNLSIDHFGAAPFALEVLQRLTPSGLKIGPGLAQSAQGHKQMAAVVAVAHALELQITALDVENEEQLQLLRQQGCNLAQGPYFAPAMSLQSLHDYLTNPCYLLEPALI</sequence>
<keyword evidence="1" id="KW-0812">Transmembrane</keyword>
<dbReference type="RefSeq" id="WP_251835124.1">
    <property type="nucleotide sequence ID" value="NZ_JACSQG010000001.1"/>
</dbReference>
<dbReference type="Pfam" id="PF00990">
    <property type="entry name" value="GGDEF"/>
    <property type="match status" value="1"/>
</dbReference>
<dbReference type="InterPro" id="IPR001633">
    <property type="entry name" value="EAL_dom"/>
</dbReference>
<dbReference type="PROSITE" id="PS50883">
    <property type="entry name" value="EAL"/>
    <property type="match status" value="1"/>
</dbReference>
<feature type="transmembrane region" description="Helical" evidence="1">
    <location>
        <begin position="60"/>
        <end position="78"/>
    </location>
</feature>
<keyword evidence="1" id="KW-1133">Transmembrane helix</keyword>
<dbReference type="CDD" id="cd01948">
    <property type="entry name" value="EAL"/>
    <property type="match status" value="1"/>
</dbReference>
<dbReference type="PANTHER" id="PTHR44757">
    <property type="entry name" value="DIGUANYLATE CYCLASE DGCP"/>
    <property type="match status" value="1"/>
</dbReference>
<dbReference type="SMART" id="SM00267">
    <property type="entry name" value="GGDEF"/>
    <property type="match status" value="1"/>
</dbReference>
<gene>
    <name evidence="6" type="ORF">H9642_04115</name>
</gene>
<dbReference type="Pfam" id="PF00563">
    <property type="entry name" value="EAL"/>
    <property type="match status" value="1"/>
</dbReference>
<feature type="coiled-coil region" evidence="2">
    <location>
        <begin position="264"/>
        <end position="291"/>
    </location>
</feature>
<evidence type="ECO:0000259" key="3">
    <source>
        <dbReference type="PROSITE" id="PS50883"/>
    </source>
</evidence>
<dbReference type="CDD" id="cd01949">
    <property type="entry name" value="GGDEF"/>
    <property type="match status" value="1"/>
</dbReference>
<accession>A0ABR8TL78</accession>
<dbReference type="SUPFAM" id="SSF141868">
    <property type="entry name" value="EAL domain-like"/>
    <property type="match status" value="1"/>
</dbReference>
<name>A0ABR8TL78_9PSED</name>
<evidence type="ECO:0000256" key="1">
    <source>
        <dbReference type="PROSITE-ProRule" id="PRU00244"/>
    </source>
</evidence>
<dbReference type="InterPro" id="IPR035919">
    <property type="entry name" value="EAL_sf"/>
</dbReference>
<dbReference type="SMART" id="SM00052">
    <property type="entry name" value="EAL"/>
    <property type="match status" value="1"/>
</dbReference>
<organism evidence="6 7">
    <name type="scientific">Serpens gallinarum</name>
    <dbReference type="NCBI Taxonomy" id="2763075"/>
    <lineage>
        <taxon>Bacteria</taxon>
        <taxon>Pseudomonadati</taxon>
        <taxon>Pseudomonadota</taxon>
        <taxon>Gammaproteobacteria</taxon>
        <taxon>Pseudomonadales</taxon>
        <taxon>Pseudomonadaceae</taxon>
        <taxon>Pseudomonas</taxon>
    </lineage>
</organism>
<feature type="transmembrane region" description="Helical" evidence="1">
    <location>
        <begin position="98"/>
        <end position="117"/>
    </location>
</feature>
<feature type="transmembrane region" description="Helical" evidence="1">
    <location>
        <begin position="242"/>
        <end position="260"/>
    </location>
</feature>
<dbReference type="InterPro" id="IPR029787">
    <property type="entry name" value="Nucleotide_cyclase"/>
</dbReference>